<reference evidence="2" key="3">
    <citation type="submission" date="2020-06" db="EMBL/GenBank/DDBJ databases">
        <authorList>
            <person name="Studholme D.J."/>
        </authorList>
    </citation>
    <scope>NUCLEOTIDE SEQUENCE</scope>
    <source>
        <strain evidence="2">NZFS 2646</strain>
        <strain evidence="3">NZFS 3630</strain>
    </source>
</reference>
<proteinExistence type="predicted"/>
<dbReference type="Proteomes" id="UP000792063">
    <property type="component" value="Unassembled WGS sequence"/>
</dbReference>
<gene>
    <name evidence="4" type="ORF">BBI17_006897</name>
    <name evidence="5" type="ORF">BBO99_00006877</name>
    <name evidence="2" type="ORF">JM16_006506</name>
    <name evidence="3" type="ORF">JM18_006314</name>
</gene>
<organism evidence="4 7">
    <name type="scientific">Phytophthora kernoviae</name>
    <dbReference type="NCBI Taxonomy" id="325452"/>
    <lineage>
        <taxon>Eukaryota</taxon>
        <taxon>Sar</taxon>
        <taxon>Stramenopiles</taxon>
        <taxon>Oomycota</taxon>
        <taxon>Peronosporomycetes</taxon>
        <taxon>Peronosporales</taxon>
        <taxon>Peronosporaceae</taxon>
        <taxon>Phytophthora</taxon>
    </lineage>
</organism>
<dbReference type="EMBL" id="JPWV03000217">
    <property type="protein sequence ID" value="KAG2520985.1"/>
    <property type="molecule type" value="Genomic_DNA"/>
</dbReference>
<evidence type="ECO:0000313" key="6">
    <source>
        <dbReference type="Proteomes" id="UP000285624"/>
    </source>
</evidence>
<name>A0A3R7GM27_9STRA</name>
<reference evidence="6 7" key="2">
    <citation type="submission" date="2018-07" db="EMBL/GenBank/DDBJ databases">
        <title>Genome sequencing of oomycete isolates from Chile give support for New Zealand origin for Phytophthora kernoviae and make available the first Nothophytophthora sp. genome.</title>
        <authorList>
            <person name="Studholme D.J."/>
            <person name="Sanfuentes E."/>
            <person name="Panda P."/>
            <person name="Hill R."/>
            <person name="Sambles C."/>
            <person name="Grant M."/>
            <person name="Williams N.M."/>
            <person name="Mcdougal R.L."/>
        </authorList>
    </citation>
    <scope>NUCLEOTIDE SEQUENCE [LARGE SCALE GENOMIC DNA]</scope>
    <source>
        <strain evidence="4">Chile2</strain>
        <strain evidence="5">Chile4</strain>
    </source>
</reference>
<reference evidence="2" key="1">
    <citation type="journal article" date="2015" name="Genom Data">
        <title>Genome sequences of six Phytophthora species associated with forests in New Zealand.</title>
        <authorList>
            <person name="Studholme D.J."/>
            <person name="McDougal R.L."/>
            <person name="Sambles C."/>
            <person name="Hansen E."/>
            <person name="Hardy G."/>
            <person name="Grant M."/>
            <person name="Ganley R.J."/>
            <person name="Williams N.M."/>
        </authorList>
    </citation>
    <scope>NUCLEOTIDE SEQUENCE</scope>
    <source>
        <strain evidence="2">NZFS 2646</strain>
        <strain evidence="3">NZFS 3630</strain>
    </source>
</reference>
<evidence type="ECO:0000313" key="2">
    <source>
        <dbReference type="EMBL" id="KAG2520985.1"/>
    </source>
</evidence>
<evidence type="ECO:0000313" key="3">
    <source>
        <dbReference type="EMBL" id="KAG2522033.1"/>
    </source>
</evidence>
<dbReference type="Proteomes" id="UP000285624">
    <property type="component" value="Unassembled WGS sequence"/>
</dbReference>
<keyword evidence="1" id="KW-0175">Coiled coil</keyword>
<evidence type="ECO:0000313" key="4">
    <source>
        <dbReference type="EMBL" id="RLN15205.1"/>
    </source>
</evidence>
<accession>A0A3R7GM27</accession>
<dbReference type="Proteomes" id="UP000785171">
    <property type="component" value="Unassembled WGS sequence"/>
</dbReference>
<dbReference type="EMBL" id="MAYM02001480">
    <property type="protein sequence ID" value="RLN15205.1"/>
    <property type="molecule type" value="Genomic_DNA"/>
</dbReference>
<dbReference type="EMBL" id="JPWU03000226">
    <property type="protein sequence ID" value="KAG2522033.1"/>
    <property type="molecule type" value="Genomic_DNA"/>
</dbReference>
<protein>
    <submittedName>
        <fullName evidence="4">Uncharacterized protein</fullName>
    </submittedName>
</protein>
<dbReference type="STRING" id="325452.A0A3R7GM27"/>
<dbReference type="Proteomes" id="UP000285883">
    <property type="component" value="Unassembled WGS sequence"/>
</dbReference>
<sequence>MRQSVRVKATLESPEICQGDARIADLCPEDREKVAKLVRRIVEVGTLQEEGEKEFQRQREVLEAEVQELRTQVKHDTGEIEEISEALRSATRKVKMFQERVLVLEESTDAEMRSRLDAEQTLDLLKLELDKLRALS</sequence>
<evidence type="ECO:0000313" key="5">
    <source>
        <dbReference type="EMBL" id="RLN77286.1"/>
    </source>
</evidence>
<dbReference type="EMBL" id="MBDN02000257">
    <property type="protein sequence ID" value="RLN77286.1"/>
    <property type="molecule type" value="Genomic_DNA"/>
</dbReference>
<evidence type="ECO:0000256" key="1">
    <source>
        <dbReference type="SAM" id="Coils"/>
    </source>
</evidence>
<keyword evidence="6" id="KW-1185">Reference proteome</keyword>
<evidence type="ECO:0000313" key="7">
    <source>
        <dbReference type="Proteomes" id="UP000285883"/>
    </source>
</evidence>
<feature type="coiled-coil region" evidence="1">
    <location>
        <begin position="52"/>
        <end position="135"/>
    </location>
</feature>
<comment type="caution">
    <text evidence="4">The sequence shown here is derived from an EMBL/GenBank/DDBJ whole genome shotgun (WGS) entry which is preliminary data.</text>
</comment>
<dbReference type="AlphaFoldDB" id="A0A3R7GM27"/>